<dbReference type="AlphaFoldDB" id="A0A448X4L0"/>
<comment type="caution">
    <text evidence="1">The sequence shown here is derived from an EMBL/GenBank/DDBJ whole genome shotgun (WGS) entry which is preliminary data.</text>
</comment>
<dbReference type="Proteomes" id="UP000784294">
    <property type="component" value="Unassembled WGS sequence"/>
</dbReference>
<proteinExistence type="predicted"/>
<evidence type="ECO:0000313" key="2">
    <source>
        <dbReference type="Proteomes" id="UP000784294"/>
    </source>
</evidence>
<dbReference type="EMBL" id="CAAALY010091038">
    <property type="protein sequence ID" value="VEL27929.1"/>
    <property type="molecule type" value="Genomic_DNA"/>
</dbReference>
<gene>
    <name evidence="1" type="ORF">PXEA_LOCUS21369</name>
</gene>
<protein>
    <submittedName>
        <fullName evidence="1">Uncharacterized protein</fullName>
    </submittedName>
</protein>
<reference evidence="1" key="1">
    <citation type="submission" date="2018-11" db="EMBL/GenBank/DDBJ databases">
        <authorList>
            <consortium name="Pathogen Informatics"/>
        </authorList>
    </citation>
    <scope>NUCLEOTIDE SEQUENCE</scope>
</reference>
<organism evidence="1 2">
    <name type="scientific">Protopolystoma xenopodis</name>
    <dbReference type="NCBI Taxonomy" id="117903"/>
    <lineage>
        <taxon>Eukaryota</taxon>
        <taxon>Metazoa</taxon>
        <taxon>Spiralia</taxon>
        <taxon>Lophotrochozoa</taxon>
        <taxon>Platyhelminthes</taxon>
        <taxon>Monogenea</taxon>
        <taxon>Polyopisthocotylea</taxon>
        <taxon>Polystomatidea</taxon>
        <taxon>Polystomatidae</taxon>
        <taxon>Protopolystoma</taxon>
    </lineage>
</organism>
<accession>A0A448X4L0</accession>
<name>A0A448X4L0_9PLAT</name>
<evidence type="ECO:0000313" key="1">
    <source>
        <dbReference type="EMBL" id="VEL27929.1"/>
    </source>
</evidence>
<keyword evidence="2" id="KW-1185">Reference proteome</keyword>
<sequence length="180" mass="19694">MLKIAGLPGLHIMRKLKRSPLSDGDVDVDDVMMIMIAYVGDQHNWPNSLTRLLGQCTCCHDPLDNGLAMHRLARHPDHMKYDLSGYPAVATPWTARLPGPSACLSWSLSLHLVGLPAYLTAVASAGPRSRQSVEGRCFALDLQPSRHQQATQQRRAHSHVSGVAHSVCCQAGWNRSVSRG</sequence>